<dbReference type="InterPro" id="IPR023090">
    <property type="entry name" value="UPF0702_alpha/beta_dom_sf"/>
</dbReference>
<dbReference type="Gene3D" id="3.30.240.20">
    <property type="entry name" value="bsu07140 like domains"/>
    <property type="match status" value="1"/>
</dbReference>
<evidence type="ECO:0000256" key="5">
    <source>
        <dbReference type="ARBA" id="ARBA00022989"/>
    </source>
</evidence>
<evidence type="ECO:0000256" key="4">
    <source>
        <dbReference type="ARBA" id="ARBA00022692"/>
    </source>
</evidence>
<dbReference type="PANTHER" id="PTHR34582:SF6">
    <property type="entry name" value="UPF0702 TRANSMEMBRANE PROTEIN YCAP"/>
    <property type="match status" value="1"/>
</dbReference>
<evidence type="ECO:0000256" key="3">
    <source>
        <dbReference type="ARBA" id="ARBA00022475"/>
    </source>
</evidence>
<keyword evidence="10" id="KW-1185">Reference proteome</keyword>
<comment type="subcellular location">
    <subcellularLocation>
        <location evidence="1">Cell membrane</location>
        <topology evidence="1">Multi-pass membrane protein</topology>
    </subcellularLocation>
</comment>
<keyword evidence="3" id="KW-1003">Cell membrane</keyword>
<dbReference type="InterPro" id="IPR007353">
    <property type="entry name" value="DUF421"/>
</dbReference>
<dbReference type="EMBL" id="FXZM01000002">
    <property type="protein sequence ID" value="SMY11068.1"/>
    <property type="molecule type" value="Genomic_DNA"/>
</dbReference>
<reference evidence="10" key="1">
    <citation type="submission" date="2017-03" db="EMBL/GenBank/DDBJ databases">
        <authorList>
            <person name="Monnet C."/>
        </authorList>
    </citation>
    <scope>NUCLEOTIDE SEQUENCE [LARGE SCALE GENOMIC DNA]</scope>
    <source>
        <strain evidence="10">SJ5-8</strain>
    </source>
</reference>
<gene>
    <name evidence="9" type="ORF">BJEO58_00649</name>
</gene>
<dbReference type="PANTHER" id="PTHR34582">
    <property type="entry name" value="UPF0702 TRANSMEMBRANE PROTEIN YCAP"/>
    <property type="match status" value="1"/>
</dbReference>
<protein>
    <recommendedName>
        <fullName evidence="8">YetF C-terminal domain-containing protein</fullName>
    </recommendedName>
</protein>
<keyword evidence="6 7" id="KW-0472">Membrane</keyword>
<dbReference type="Pfam" id="PF04239">
    <property type="entry name" value="DUF421"/>
    <property type="match status" value="1"/>
</dbReference>
<name>A0A2H1L2E1_9MICO</name>
<feature type="transmembrane region" description="Helical" evidence="7">
    <location>
        <begin position="87"/>
        <end position="106"/>
    </location>
</feature>
<dbReference type="Proteomes" id="UP000234462">
    <property type="component" value="Unassembled WGS sequence"/>
</dbReference>
<feature type="transmembrane region" description="Helical" evidence="7">
    <location>
        <begin position="55"/>
        <end position="75"/>
    </location>
</feature>
<comment type="similarity">
    <text evidence="2">Belongs to the UPF0702 family.</text>
</comment>
<evidence type="ECO:0000256" key="7">
    <source>
        <dbReference type="SAM" id="Phobius"/>
    </source>
</evidence>
<keyword evidence="4 7" id="KW-0812">Transmembrane</keyword>
<evidence type="ECO:0000256" key="1">
    <source>
        <dbReference type="ARBA" id="ARBA00004651"/>
    </source>
</evidence>
<proteinExistence type="inferred from homology"/>
<evidence type="ECO:0000313" key="10">
    <source>
        <dbReference type="Proteomes" id="UP000234462"/>
    </source>
</evidence>
<evidence type="ECO:0000313" key="9">
    <source>
        <dbReference type="EMBL" id="SMY11068.1"/>
    </source>
</evidence>
<evidence type="ECO:0000259" key="8">
    <source>
        <dbReference type="Pfam" id="PF04239"/>
    </source>
</evidence>
<feature type="domain" description="YetF C-terminal" evidence="8">
    <location>
        <begin position="135"/>
        <end position="202"/>
    </location>
</feature>
<feature type="transmembrane region" description="Helical" evidence="7">
    <location>
        <begin position="112"/>
        <end position="132"/>
    </location>
</feature>
<evidence type="ECO:0000256" key="2">
    <source>
        <dbReference type="ARBA" id="ARBA00006448"/>
    </source>
</evidence>
<keyword evidence="5 7" id="KW-1133">Transmembrane helix</keyword>
<sequence>MGADGCAGVSDGIGYLSKMSSHAAMQANTPSAGMSLQPPDGWWPAVVDHIWIEPYRIPLVIVSSVLIYVVFLLTVRIFGARVLSGSSGFDTVVLIMFGAVAGRVILGHPPTVAAGVVGLLTLVGMEAIFGAVESSRRGRRLLSAHPTVVFAHGRALPDACRRTHTSRTDLQTVMRQAGVTCPAEVQCIVLESGGSYSLIRAGMPVAPELLDGVAGAKSVRGSTA</sequence>
<accession>A0A2H1L2E1</accession>
<evidence type="ECO:0000256" key="6">
    <source>
        <dbReference type="ARBA" id="ARBA00023136"/>
    </source>
</evidence>
<dbReference type="AlphaFoldDB" id="A0A2H1L2E1"/>
<dbReference type="GO" id="GO:0005886">
    <property type="term" value="C:plasma membrane"/>
    <property type="evidence" value="ECO:0007669"/>
    <property type="project" value="UniProtKB-SubCell"/>
</dbReference>
<organism evidence="9 10">
    <name type="scientific">Brevibacterium jeotgali</name>
    <dbReference type="NCBI Taxonomy" id="1262550"/>
    <lineage>
        <taxon>Bacteria</taxon>
        <taxon>Bacillati</taxon>
        <taxon>Actinomycetota</taxon>
        <taxon>Actinomycetes</taxon>
        <taxon>Micrococcales</taxon>
        <taxon>Brevibacteriaceae</taxon>
        <taxon>Brevibacterium</taxon>
    </lineage>
</organism>